<dbReference type="Pfam" id="PF05419">
    <property type="entry name" value="GUN4"/>
    <property type="match status" value="1"/>
</dbReference>
<dbReference type="EMBL" id="RCBY01000012">
    <property type="protein sequence ID" value="RQH53520.1"/>
    <property type="molecule type" value="Genomic_DNA"/>
</dbReference>
<accession>A0A3N6QX79</accession>
<name>A0A3N6QX79_9CYAN</name>
<proteinExistence type="predicted"/>
<dbReference type="PANTHER" id="PTHR34800">
    <property type="entry name" value="TETRAPYRROLE-BINDING PROTEIN, CHLOROPLASTIC"/>
    <property type="match status" value="1"/>
</dbReference>
<dbReference type="RefSeq" id="WP_124144195.1">
    <property type="nucleotide sequence ID" value="NZ_CAWOKI010000390.1"/>
</dbReference>
<protein>
    <submittedName>
        <fullName evidence="2">GUN4 domain-containing protein</fullName>
    </submittedName>
</protein>
<dbReference type="PANTHER" id="PTHR34800:SF1">
    <property type="entry name" value="TETRAPYRROLE-BINDING PROTEIN, CHLOROPLASTIC"/>
    <property type="match status" value="1"/>
</dbReference>
<evidence type="ECO:0000313" key="2">
    <source>
        <dbReference type="EMBL" id="RQH53520.1"/>
    </source>
</evidence>
<dbReference type="AlphaFoldDB" id="A0A3N6QX79"/>
<reference evidence="2 3" key="1">
    <citation type="journal article" date="2018" name="ACS Chem. Biol.">
        <title>Ketoreductase domain dysfunction expands chemodiversity: malyngamide biosynthesis in the cyanobacterium Okeania hirsuta.</title>
        <authorList>
            <person name="Moss N.A."/>
            <person name="Leao T."/>
            <person name="Rankin M."/>
            <person name="McCullough T.M."/>
            <person name="Qu P."/>
            <person name="Korobeynikov A."/>
            <person name="Smith J.L."/>
            <person name="Gerwick L."/>
            <person name="Gerwick W.H."/>
        </authorList>
    </citation>
    <scope>NUCLEOTIDE SEQUENCE [LARGE SCALE GENOMIC DNA]</scope>
    <source>
        <strain evidence="2 3">PAB10Feb10-1</strain>
    </source>
</reference>
<dbReference type="SUPFAM" id="SSF140869">
    <property type="entry name" value="GUN4-like"/>
    <property type="match status" value="1"/>
</dbReference>
<gene>
    <name evidence="2" type="ORF">D5R40_03880</name>
</gene>
<dbReference type="GO" id="GO:0030288">
    <property type="term" value="C:outer membrane-bounded periplasmic space"/>
    <property type="evidence" value="ECO:0007669"/>
    <property type="project" value="TreeGrafter"/>
</dbReference>
<evidence type="ECO:0000313" key="3">
    <source>
        <dbReference type="Proteomes" id="UP000269154"/>
    </source>
</evidence>
<dbReference type="GO" id="GO:0046906">
    <property type="term" value="F:tetrapyrrole binding"/>
    <property type="evidence" value="ECO:0007669"/>
    <property type="project" value="TreeGrafter"/>
</dbReference>
<dbReference type="Proteomes" id="UP000269154">
    <property type="component" value="Unassembled WGS sequence"/>
</dbReference>
<dbReference type="InterPro" id="IPR037215">
    <property type="entry name" value="GUN4-like_sf"/>
</dbReference>
<sequence length="204" mass="23475">MSNEIEYKEINKSTISSDESFSSQQNSRELELSERVARLEEKLDQALMLISDIYRYGKLRDLLSAGKWKEADQETAKVMLEISGQTDKEKLTPDDVIKFPCSVINLIDQLWTNYSKGHFGFSIQKKIYESMGGTYDISNIDMKLLNKTCERLGLQLNNKWIPYENLNFSLEAPKGCFPVAWWDSPYGAKLAVYFLARLNSCKIN</sequence>
<comment type="caution">
    <text evidence="2">The sequence shown here is derived from an EMBL/GenBank/DDBJ whole genome shotgun (WGS) entry which is preliminary data.</text>
</comment>
<dbReference type="Gene3D" id="1.25.40.620">
    <property type="match status" value="1"/>
</dbReference>
<organism evidence="2 3">
    <name type="scientific">Okeania hirsuta</name>
    <dbReference type="NCBI Taxonomy" id="1458930"/>
    <lineage>
        <taxon>Bacteria</taxon>
        <taxon>Bacillati</taxon>
        <taxon>Cyanobacteriota</taxon>
        <taxon>Cyanophyceae</taxon>
        <taxon>Oscillatoriophycideae</taxon>
        <taxon>Oscillatoriales</taxon>
        <taxon>Microcoleaceae</taxon>
        <taxon>Okeania</taxon>
    </lineage>
</organism>
<dbReference type="Gene3D" id="1.10.10.1770">
    <property type="entry name" value="Gun4-like"/>
    <property type="match status" value="1"/>
</dbReference>
<evidence type="ECO:0000259" key="1">
    <source>
        <dbReference type="Pfam" id="PF05419"/>
    </source>
</evidence>
<dbReference type="InterPro" id="IPR008629">
    <property type="entry name" value="GUN4-like"/>
</dbReference>
<feature type="domain" description="GUN4-like" evidence="1">
    <location>
        <begin position="53"/>
        <end position="180"/>
    </location>
</feature>
<keyword evidence="3" id="KW-1185">Reference proteome</keyword>
<dbReference type="CDD" id="cd16383">
    <property type="entry name" value="GUN4"/>
    <property type="match status" value="1"/>
</dbReference>
<dbReference type="OrthoDB" id="7915178at2"/>